<feature type="region of interest" description="Disordered" evidence="2">
    <location>
        <begin position="156"/>
        <end position="175"/>
    </location>
</feature>
<reference evidence="4 5" key="1">
    <citation type="submission" date="2016-10" db="EMBL/GenBank/DDBJ databases">
        <authorList>
            <person name="de Groot N.N."/>
        </authorList>
    </citation>
    <scope>NUCLEOTIDE SEQUENCE [LARGE SCALE GENOMIC DNA]</scope>
    <source>
        <strain evidence="4 5">DSM 44993</strain>
    </source>
</reference>
<dbReference type="InterPro" id="IPR052019">
    <property type="entry name" value="F420H2_bilvrd_red/Heme_oxyg"/>
</dbReference>
<dbReference type="InterPro" id="IPR012349">
    <property type="entry name" value="Split_barrel_FMN-bd"/>
</dbReference>
<evidence type="ECO:0000313" key="4">
    <source>
        <dbReference type="EMBL" id="SEO90151.1"/>
    </source>
</evidence>
<keyword evidence="5" id="KW-1185">Reference proteome</keyword>
<protein>
    <submittedName>
        <fullName evidence="4">Pyridoxamine 5'-phosphate oxidase</fullName>
    </submittedName>
</protein>
<evidence type="ECO:0000259" key="3">
    <source>
        <dbReference type="Pfam" id="PF01243"/>
    </source>
</evidence>
<dbReference type="GO" id="GO:0005829">
    <property type="term" value="C:cytosol"/>
    <property type="evidence" value="ECO:0007669"/>
    <property type="project" value="TreeGrafter"/>
</dbReference>
<dbReference type="GO" id="GO:0070967">
    <property type="term" value="F:coenzyme F420 binding"/>
    <property type="evidence" value="ECO:0007669"/>
    <property type="project" value="TreeGrafter"/>
</dbReference>
<dbReference type="SUPFAM" id="SSF50475">
    <property type="entry name" value="FMN-binding split barrel"/>
    <property type="match status" value="1"/>
</dbReference>
<dbReference type="GO" id="GO:0016627">
    <property type="term" value="F:oxidoreductase activity, acting on the CH-CH group of donors"/>
    <property type="evidence" value="ECO:0007669"/>
    <property type="project" value="TreeGrafter"/>
</dbReference>
<organism evidence="4 5">
    <name type="scientific">Amycolatopsis saalfeldensis</name>
    <dbReference type="NCBI Taxonomy" id="394193"/>
    <lineage>
        <taxon>Bacteria</taxon>
        <taxon>Bacillati</taxon>
        <taxon>Actinomycetota</taxon>
        <taxon>Actinomycetes</taxon>
        <taxon>Pseudonocardiales</taxon>
        <taxon>Pseudonocardiaceae</taxon>
        <taxon>Amycolatopsis</taxon>
    </lineage>
</organism>
<evidence type="ECO:0000313" key="5">
    <source>
        <dbReference type="Proteomes" id="UP000198582"/>
    </source>
</evidence>
<feature type="domain" description="Pyridoxamine 5'-phosphate oxidase N-terminal" evidence="3">
    <location>
        <begin position="18"/>
        <end position="133"/>
    </location>
</feature>
<evidence type="ECO:0000256" key="1">
    <source>
        <dbReference type="ARBA" id="ARBA00023002"/>
    </source>
</evidence>
<accession>A0A1H8TH50</accession>
<proteinExistence type="predicted"/>
<dbReference type="Proteomes" id="UP000198582">
    <property type="component" value="Unassembled WGS sequence"/>
</dbReference>
<gene>
    <name evidence="4" type="ORF">SAMN04489732_102617</name>
</gene>
<dbReference type="InterPro" id="IPR011576">
    <property type="entry name" value="Pyridox_Oxase_N"/>
</dbReference>
<evidence type="ECO:0000256" key="2">
    <source>
        <dbReference type="SAM" id="MobiDB-lite"/>
    </source>
</evidence>
<keyword evidence="1" id="KW-0560">Oxidoreductase</keyword>
<name>A0A1H8TH50_9PSEU</name>
<dbReference type="RefSeq" id="WP_177231223.1">
    <property type="nucleotide sequence ID" value="NZ_FOEF01000002.1"/>
</dbReference>
<dbReference type="PANTHER" id="PTHR35176:SF4">
    <property type="entry name" value="PYRIDOXAMINE 5'-PHOSPHATE OXIDASE-RELATED FMN-BINDING"/>
    <property type="match status" value="1"/>
</dbReference>
<sequence>MTAETAWAPVRAKLAEAADYWVCTVRPDGRPHAVPVWAVWWRGAVVFSTVGFSVKVANLRHQPKATVHLGNAQEVVVLDGDAAEVTAPGELAEIGALFDTKYAGGVVNTYDLVTSRASGMAIFAVRANLVRHWRSDDMFRSQRFTFEADGRPVLTESAGVPDFPAPDAAADEAKV</sequence>
<dbReference type="AlphaFoldDB" id="A0A1H8TH50"/>
<dbReference type="EMBL" id="FOEF01000002">
    <property type="protein sequence ID" value="SEO90151.1"/>
    <property type="molecule type" value="Genomic_DNA"/>
</dbReference>
<dbReference type="Pfam" id="PF01243">
    <property type="entry name" value="PNPOx_N"/>
    <property type="match status" value="1"/>
</dbReference>
<dbReference type="Gene3D" id="2.30.110.10">
    <property type="entry name" value="Electron Transport, Fmn-binding Protein, Chain A"/>
    <property type="match status" value="1"/>
</dbReference>
<dbReference type="PANTHER" id="PTHR35176">
    <property type="entry name" value="HEME OXYGENASE HI_0854-RELATED"/>
    <property type="match status" value="1"/>
</dbReference>
<dbReference type="STRING" id="394193.SAMN04489732_102617"/>